<evidence type="ECO:0000259" key="4">
    <source>
        <dbReference type="PROSITE" id="PS51272"/>
    </source>
</evidence>
<gene>
    <name evidence="5" type="ORF">SAMN05421834_101177</name>
</gene>
<dbReference type="RefSeq" id="WP_076543475.1">
    <property type="nucleotide sequence ID" value="NZ_FTNC01000001.1"/>
</dbReference>
<keyword evidence="6" id="KW-1185">Reference proteome</keyword>
<dbReference type="Pfam" id="PF00395">
    <property type="entry name" value="SLH"/>
    <property type="match status" value="1"/>
</dbReference>
<reference evidence="6" key="1">
    <citation type="submission" date="2017-01" db="EMBL/GenBank/DDBJ databases">
        <authorList>
            <person name="Varghese N."/>
            <person name="Submissions S."/>
        </authorList>
    </citation>
    <scope>NUCLEOTIDE SEQUENCE [LARGE SCALE GENOMIC DNA]</scope>
    <source>
        <strain evidence="6">ATCC 700103</strain>
    </source>
</reference>
<feature type="signal peptide" evidence="3">
    <location>
        <begin position="1"/>
        <end position="24"/>
    </location>
</feature>
<dbReference type="PANTHER" id="PTHR43308:SF1">
    <property type="entry name" value="OUTER MEMBRANE PROTEIN ALPHA"/>
    <property type="match status" value="1"/>
</dbReference>
<dbReference type="InterPro" id="IPR001119">
    <property type="entry name" value="SLH_dom"/>
</dbReference>
<name>A0A1N6PQU0_9FIRM</name>
<keyword evidence="3" id="KW-0732">Signal</keyword>
<keyword evidence="1" id="KW-0677">Repeat</keyword>
<dbReference type="Proteomes" id="UP000185669">
    <property type="component" value="Unassembled WGS sequence"/>
</dbReference>
<dbReference type="AlphaFoldDB" id="A0A1N6PQU0"/>
<dbReference type="SUPFAM" id="SSF57997">
    <property type="entry name" value="Tropomyosin"/>
    <property type="match status" value="1"/>
</dbReference>
<dbReference type="EMBL" id="FTNC01000001">
    <property type="protein sequence ID" value="SIQ06694.1"/>
    <property type="molecule type" value="Genomic_DNA"/>
</dbReference>
<dbReference type="PROSITE" id="PS51272">
    <property type="entry name" value="SLH"/>
    <property type="match status" value="1"/>
</dbReference>
<accession>A0A1N6PQU0</accession>
<evidence type="ECO:0000256" key="3">
    <source>
        <dbReference type="SAM" id="SignalP"/>
    </source>
</evidence>
<dbReference type="OrthoDB" id="2112962at2"/>
<proteinExistence type="predicted"/>
<dbReference type="InterPro" id="IPR051465">
    <property type="entry name" value="Cell_Envelope_Struct_Comp"/>
</dbReference>
<dbReference type="STRING" id="56779.SAMN05421834_101177"/>
<organism evidence="5 6">
    <name type="scientific">Halanaerobium kushneri</name>
    <dbReference type="NCBI Taxonomy" id="56779"/>
    <lineage>
        <taxon>Bacteria</taxon>
        <taxon>Bacillati</taxon>
        <taxon>Bacillota</taxon>
        <taxon>Clostridia</taxon>
        <taxon>Halanaerobiales</taxon>
        <taxon>Halanaerobiaceae</taxon>
        <taxon>Halanaerobium</taxon>
    </lineage>
</organism>
<keyword evidence="2" id="KW-0175">Coiled coil</keyword>
<evidence type="ECO:0000256" key="1">
    <source>
        <dbReference type="ARBA" id="ARBA00022737"/>
    </source>
</evidence>
<evidence type="ECO:0000256" key="2">
    <source>
        <dbReference type="SAM" id="Coils"/>
    </source>
</evidence>
<dbReference type="PANTHER" id="PTHR43308">
    <property type="entry name" value="OUTER MEMBRANE PROTEIN ALPHA-RELATED"/>
    <property type="match status" value="1"/>
</dbReference>
<protein>
    <submittedName>
        <fullName evidence="5">S-layer homology domain-containing protein</fullName>
    </submittedName>
</protein>
<sequence>MLKYKNIFSIALLFVLIFTSGVFAQQFDDVPRDHWAYDSVQYLADKGYLSLYSGEDFNGDQPLTRYEMAEIITNVLQNTTSGAASQNLSEEDVDVIRELSLEFRDELVTVAQKQKEFEERLQNTEDKNQIQDEDISNINVRVSELQEEVQDIADHISRMAELEENVNGLDNQINSLEKELNAIKEEGVSGQKLQELEDNQSINMTRIEELENRISELEAEKKAANKELKEEKGSLNTGYILGALALLALIL</sequence>
<evidence type="ECO:0000313" key="6">
    <source>
        <dbReference type="Proteomes" id="UP000185669"/>
    </source>
</evidence>
<evidence type="ECO:0000313" key="5">
    <source>
        <dbReference type="EMBL" id="SIQ06694.1"/>
    </source>
</evidence>
<feature type="domain" description="SLH" evidence="4">
    <location>
        <begin position="23"/>
        <end position="86"/>
    </location>
</feature>
<dbReference type="Gene3D" id="1.20.5.340">
    <property type="match status" value="1"/>
</dbReference>
<feature type="coiled-coil region" evidence="2">
    <location>
        <begin position="107"/>
        <end position="234"/>
    </location>
</feature>
<feature type="chain" id="PRO_5009937548" evidence="3">
    <location>
        <begin position="25"/>
        <end position="251"/>
    </location>
</feature>